<feature type="transmembrane region" description="Helical" evidence="5">
    <location>
        <begin position="195"/>
        <end position="216"/>
    </location>
</feature>
<accession>A0A226EL57</accession>
<keyword evidence="5" id="KW-1133">Transmembrane helix</keyword>
<dbReference type="GO" id="GO:0005121">
    <property type="term" value="F:Toll binding"/>
    <property type="evidence" value="ECO:0007669"/>
    <property type="project" value="TreeGrafter"/>
</dbReference>
<dbReference type="GO" id="GO:0005615">
    <property type="term" value="C:extracellular space"/>
    <property type="evidence" value="ECO:0007669"/>
    <property type="project" value="UniProtKB-ARBA"/>
</dbReference>
<dbReference type="AlphaFoldDB" id="A0A226EL57"/>
<feature type="transmembrane region" description="Helical" evidence="5">
    <location>
        <begin position="294"/>
        <end position="314"/>
    </location>
</feature>
<keyword evidence="3" id="KW-0325">Glycoprotein</keyword>
<dbReference type="Pfam" id="PF16077">
    <property type="entry name" value="Spaetzle"/>
    <property type="match status" value="1"/>
</dbReference>
<gene>
    <name evidence="7" type="ORF">Fcan01_07403</name>
</gene>
<organism evidence="7 8">
    <name type="scientific">Folsomia candida</name>
    <name type="common">Springtail</name>
    <dbReference type="NCBI Taxonomy" id="158441"/>
    <lineage>
        <taxon>Eukaryota</taxon>
        <taxon>Metazoa</taxon>
        <taxon>Ecdysozoa</taxon>
        <taxon>Arthropoda</taxon>
        <taxon>Hexapoda</taxon>
        <taxon>Collembola</taxon>
        <taxon>Entomobryomorpha</taxon>
        <taxon>Isotomoidea</taxon>
        <taxon>Isotomidae</taxon>
        <taxon>Proisotominae</taxon>
        <taxon>Folsomia</taxon>
    </lineage>
</organism>
<keyword evidence="8" id="KW-1185">Reference proteome</keyword>
<dbReference type="InterPro" id="IPR032104">
    <property type="entry name" value="Spaetzle"/>
</dbReference>
<dbReference type="GO" id="GO:0045087">
    <property type="term" value="P:innate immune response"/>
    <property type="evidence" value="ECO:0007669"/>
    <property type="project" value="TreeGrafter"/>
</dbReference>
<comment type="caution">
    <text evidence="7">The sequence shown here is derived from an EMBL/GenBank/DDBJ whole genome shotgun (WGS) entry which is preliminary data.</text>
</comment>
<feature type="transmembrane region" description="Helical" evidence="5">
    <location>
        <begin position="153"/>
        <end position="175"/>
    </location>
</feature>
<dbReference type="GO" id="GO:0008083">
    <property type="term" value="F:growth factor activity"/>
    <property type="evidence" value="ECO:0007669"/>
    <property type="project" value="TreeGrafter"/>
</dbReference>
<feature type="compositionally biased region" description="Basic and acidic residues" evidence="4">
    <location>
        <begin position="568"/>
        <end position="581"/>
    </location>
</feature>
<evidence type="ECO:0000256" key="3">
    <source>
        <dbReference type="ARBA" id="ARBA00023180"/>
    </source>
</evidence>
<dbReference type="PANTHER" id="PTHR23199:SF12">
    <property type="entry name" value="NEUROTROPHIN 1-RELATED"/>
    <property type="match status" value="1"/>
</dbReference>
<feature type="compositionally biased region" description="Low complexity" evidence="4">
    <location>
        <begin position="582"/>
        <end position="594"/>
    </location>
</feature>
<feature type="region of interest" description="Disordered" evidence="4">
    <location>
        <begin position="464"/>
        <end position="483"/>
    </location>
</feature>
<keyword evidence="5" id="KW-0472">Membrane</keyword>
<feature type="domain" description="Spaetzle" evidence="6">
    <location>
        <begin position="940"/>
        <end position="1004"/>
    </location>
</feature>
<feature type="region of interest" description="Disordered" evidence="4">
    <location>
        <begin position="730"/>
        <end position="754"/>
    </location>
</feature>
<dbReference type="Proteomes" id="UP000198287">
    <property type="component" value="Unassembled WGS sequence"/>
</dbReference>
<name>A0A226EL57_FOLCA</name>
<keyword evidence="2" id="KW-1015">Disulfide bond</keyword>
<evidence type="ECO:0000259" key="6">
    <source>
        <dbReference type="Pfam" id="PF16077"/>
    </source>
</evidence>
<evidence type="ECO:0000256" key="4">
    <source>
        <dbReference type="SAM" id="MobiDB-lite"/>
    </source>
</evidence>
<dbReference type="SUPFAM" id="SSF57501">
    <property type="entry name" value="Cystine-knot cytokines"/>
    <property type="match status" value="1"/>
</dbReference>
<dbReference type="PANTHER" id="PTHR23199">
    <property type="entry name" value="NEUROTROPHIN 1-RELATED"/>
    <property type="match status" value="1"/>
</dbReference>
<evidence type="ECO:0000256" key="1">
    <source>
        <dbReference type="ARBA" id="ARBA00022729"/>
    </source>
</evidence>
<sequence>MLLTRNTYLVELTSTLFSKMVVPEQNSYKLDPYLRRRSTHIYQSIIVETGNELEPTDSENDERNQLSAAIPVPGSWKIFVLTTSVTNYFCCGCNLTRIISNLKNYSINSPITWAVEKLGGEQIAGIKKKLASSVTDWILDFTTTVSYLFRSDLINATLTYLIVLLCGVVSTFVFLRHPDIRSVMKKKAKEVGFVWTLLLFIPTFFSIVSCRLWLFVESESHRLIKRERSAEEIIGNAIAEDDGVEEELSTKFKDWTLTALWLETVLEAKPQAVIQTMFLIERILATSNATISDFLALPMLLSLWSMYTVTNSIYEIVVLNFTDDTGVFGKLYGNTYTAMSTLAPALVISVMRNFARSMMEQFLLTLASLGLYYIIFEIFYQLTYLFCSLSSTEFKKHGTFVKVYTGLVSALLLGYLALVATNSNETGSKPNTTVTADSLKASLSDVFPSENVPQTPAEIISSQFMPSTSESQIRPPTISDNAKSTSNIVNEKVLTEGVKVYAYQVPLNQNGETAEEVGTEIQQSPSQENKPAPSSSYQNVDLGDNTQEDFFQYSSGVNETPTKKPTKTLKDKWVKKNKDIKQSSAAQQETSASSYGNHTSQIQGAGSGYLLTHAHDEQNENHVLLPHFEHDQQSHYILNPNQHQQTGINHQQEVQYSLPEVQPQHHIIYDGQDDHHGTGEPQVFLQHPHIHAVHEGHVHAHHKLPKPLKPSIVHRDPYDFYNHHDKIRTQDKDHHHEQKHHHKIQDHGYNHEHHNLNSYSGAQKYVEGFQPYDYDMKKVPECASKNKHFYNITFCLEDHLYPLETILWALRQYGDFAHKIISDVTYQSADNLVTGLTRAEEEGYTYKHYFGQSHAQHTNLEQYKPPYHGYTYKTDYFKKGGYICPSDIYYGRPKRAMNTYGQWKVIVNVDHVPKLHYGHGHGIHKKRSAYFPTHKDYEIPQKSYTQTLRMEQCIYPNAPCSYIDPHFHSKCIQKHNFIRLVAWTEHEGLHVDTFKMPIACSCHIPQPIHFFQQSGRHDETLGSVVPPVNNYLK</sequence>
<evidence type="ECO:0000313" key="8">
    <source>
        <dbReference type="Proteomes" id="UP000198287"/>
    </source>
</evidence>
<reference evidence="7 8" key="1">
    <citation type="submission" date="2015-12" db="EMBL/GenBank/DDBJ databases">
        <title>The genome of Folsomia candida.</title>
        <authorList>
            <person name="Faddeeva A."/>
            <person name="Derks M.F."/>
            <person name="Anvar Y."/>
            <person name="Smit S."/>
            <person name="Van Straalen N."/>
            <person name="Roelofs D."/>
        </authorList>
    </citation>
    <scope>NUCLEOTIDE SEQUENCE [LARGE SCALE GENOMIC DNA]</scope>
    <source>
        <strain evidence="7 8">VU population</strain>
        <tissue evidence="7">Whole body</tissue>
    </source>
</reference>
<dbReference type="GO" id="GO:0021556">
    <property type="term" value="P:central nervous system formation"/>
    <property type="evidence" value="ECO:0007669"/>
    <property type="project" value="TreeGrafter"/>
</dbReference>
<feature type="transmembrane region" description="Helical" evidence="5">
    <location>
        <begin position="362"/>
        <end position="383"/>
    </location>
</feature>
<dbReference type="InterPro" id="IPR052444">
    <property type="entry name" value="Spz/Toll_ligand-like"/>
</dbReference>
<feature type="region of interest" description="Disordered" evidence="4">
    <location>
        <begin position="511"/>
        <end position="601"/>
    </location>
</feature>
<evidence type="ECO:0000256" key="5">
    <source>
        <dbReference type="SAM" id="Phobius"/>
    </source>
</evidence>
<evidence type="ECO:0000256" key="2">
    <source>
        <dbReference type="ARBA" id="ARBA00023157"/>
    </source>
</evidence>
<feature type="transmembrane region" description="Helical" evidence="5">
    <location>
        <begin position="334"/>
        <end position="355"/>
    </location>
</feature>
<dbReference type="STRING" id="158441.A0A226EL57"/>
<evidence type="ECO:0000313" key="7">
    <source>
        <dbReference type="EMBL" id="OXA57948.1"/>
    </source>
</evidence>
<protein>
    <recommendedName>
        <fullName evidence="6">Spaetzle domain-containing protein</fullName>
    </recommendedName>
</protein>
<dbReference type="EMBL" id="LNIX01000003">
    <property type="protein sequence ID" value="OXA57948.1"/>
    <property type="molecule type" value="Genomic_DNA"/>
</dbReference>
<keyword evidence="5" id="KW-0812">Transmembrane</keyword>
<dbReference type="InterPro" id="IPR029034">
    <property type="entry name" value="Cystine-knot_cytokine"/>
</dbReference>
<feature type="compositionally biased region" description="Basic and acidic residues" evidence="4">
    <location>
        <begin position="745"/>
        <end position="754"/>
    </location>
</feature>
<feature type="compositionally biased region" description="Polar residues" evidence="4">
    <location>
        <begin position="520"/>
        <end position="559"/>
    </location>
</feature>
<proteinExistence type="predicted"/>
<keyword evidence="1" id="KW-0732">Signal</keyword>
<dbReference type="Gene3D" id="2.10.90.10">
    <property type="entry name" value="Cystine-knot cytokines"/>
    <property type="match status" value="1"/>
</dbReference>
<dbReference type="OrthoDB" id="8197497at2759"/>